<dbReference type="KEGG" id="ehx:EMIHUDRAFT_218385"/>
<proteinExistence type="predicted"/>
<name>A0A0D3I871_EMIH1</name>
<dbReference type="RefSeq" id="XP_005759885.1">
    <property type="nucleotide sequence ID" value="XM_005759828.1"/>
</dbReference>
<accession>A0A0D3I871</accession>
<dbReference type="PaxDb" id="2903-EOD07456"/>
<dbReference type="Proteomes" id="UP000013827">
    <property type="component" value="Unassembled WGS sequence"/>
</dbReference>
<dbReference type="HOGENOM" id="CLU_1436905_0_0_1"/>
<sequence>MLAAIALSCCLTASGPRRRVPFVNHHVHQRTHRRLLPLVLAQQDPGQWTPPPKLDADVAVLLWYSGWSTVFRSAAYRYQLSGLPWKRLDQIGLDLPALNNALGEGAALAATWVAAALLTGVLESDARRYDQTRVLLTWTMAASAAQAVKYSAGWNAGDGSFKTGDAITDAAMTLVLMWALRVFEERGVL</sequence>
<organism evidence="1 2">
    <name type="scientific">Emiliania huxleyi (strain CCMP1516)</name>
    <dbReference type="NCBI Taxonomy" id="280463"/>
    <lineage>
        <taxon>Eukaryota</taxon>
        <taxon>Haptista</taxon>
        <taxon>Haptophyta</taxon>
        <taxon>Prymnesiophyceae</taxon>
        <taxon>Isochrysidales</taxon>
        <taxon>Noelaerhabdaceae</taxon>
        <taxon>Emiliania</taxon>
    </lineage>
</organism>
<evidence type="ECO:0000313" key="2">
    <source>
        <dbReference type="Proteomes" id="UP000013827"/>
    </source>
</evidence>
<reference evidence="2" key="1">
    <citation type="journal article" date="2013" name="Nature">
        <title>Pan genome of the phytoplankton Emiliania underpins its global distribution.</title>
        <authorList>
            <person name="Read B.A."/>
            <person name="Kegel J."/>
            <person name="Klute M.J."/>
            <person name="Kuo A."/>
            <person name="Lefebvre S.C."/>
            <person name="Maumus F."/>
            <person name="Mayer C."/>
            <person name="Miller J."/>
            <person name="Monier A."/>
            <person name="Salamov A."/>
            <person name="Young J."/>
            <person name="Aguilar M."/>
            <person name="Claverie J.M."/>
            <person name="Frickenhaus S."/>
            <person name="Gonzalez K."/>
            <person name="Herman E.K."/>
            <person name="Lin Y.C."/>
            <person name="Napier J."/>
            <person name="Ogata H."/>
            <person name="Sarno A.F."/>
            <person name="Shmutz J."/>
            <person name="Schroeder D."/>
            <person name="de Vargas C."/>
            <person name="Verret F."/>
            <person name="von Dassow P."/>
            <person name="Valentin K."/>
            <person name="Van de Peer Y."/>
            <person name="Wheeler G."/>
            <person name="Dacks J.B."/>
            <person name="Delwiche C.F."/>
            <person name="Dyhrman S.T."/>
            <person name="Glockner G."/>
            <person name="John U."/>
            <person name="Richards T."/>
            <person name="Worden A.Z."/>
            <person name="Zhang X."/>
            <person name="Grigoriev I.V."/>
            <person name="Allen A.E."/>
            <person name="Bidle K."/>
            <person name="Borodovsky M."/>
            <person name="Bowler C."/>
            <person name="Brownlee C."/>
            <person name="Cock J.M."/>
            <person name="Elias M."/>
            <person name="Gladyshev V.N."/>
            <person name="Groth M."/>
            <person name="Guda C."/>
            <person name="Hadaegh A."/>
            <person name="Iglesias-Rodriguez M.D."/>
            <person name="Jenkins J."/>
            <person name="Jones B.M."/>
            <person name="Lawson T."/>
            <person name="Leese F."/>
            <person name="Lindquist E."/>
            <person name="Lobanov A."/>
            <person name="Lomsadze A."/>
            <person name="Malik S.B."/>
            <person name="Marsh M.E."/>
            <person name="Mackinder L."/>
            <person name="Mock T."/>
            <person name="Mueller-Roeber B."/>
            <person name="Pagarete A."/>
            <person name="Parker M."/>
            <person name="Probert I."/>
            <person name="Quesneville H."/>
            <person name="Raines C."/>
            <person name="Rensing S.A."/>
            <person name="Riano-Pachon D.M."/>
            <person name="Richier S."/>
            <person name="Rokitta S."/>
            <person name="Shiraiwa Y."/>
            <person name="Soanes D.M."/>
            <person name="van der Giezen M."/>
            <person name="Wahlund T.M."/>
            <person name="Williams B."/>
            <person name="Wilson W."/>
            <person name="Wolfe G."/>
            <person name="Wurch L.L."/>
        </authorList>
    </citation>
    <scope>NUCLEOTIDE SEQUENCE</scope>
</reference>
<dbReference type="GeneID" id="17253606"/>
<keyword evidence="2" id="KW-1185">Reference proteome</keyword>
<protein>
    <submittedName>
        <fullName evidence="1">Uncharacterized protein</fullName>
    </submittedName>
</protein>
<reference evidence="1" key="2">
    <citation type="submission" date="2024-10" db="UniProtKB">
        <authorList>
            <consortium name="EnsemblProtists"/>
        </authorList>
    </citation>
    <scope>IDENTIFICATION</scope>
</reference>
<dbReference type="AlphaFoldDB" id="A0A0D3I871"/>
<evidence type="ECO:0000313" key="1">
    <source>
        <dbReference type="EnsemblProtists" id="EOD07456"/>
    </source>
</evidence>
<dbReference type="EnsemblProtists" id="EOD07456">
    <property type="protein sequence ID" value="EOD07456"/>
    <property type="gene ID" value="EMIHUDRAFT_218385"/>
</dbReference>